<dbReference type="EMBL" id="JACBNQ010000016">
    <property type="protein sequence ID" value="NYB75059.1"/>
    <property type="molecule type" value="Genomic_DNA"/>
</dbReference>
<dbReference type="Pfam" id="PF01118">
    <property type="entry name" value="Semialdhyde_dh"/>
    <property type="match status" value="1"/>
</dbReference>
<comment type="catalytic activity">
    <reaction evidence="3">
        <text>acetaldehyde + NAD(+) + CoA = acetyl-CoA + NADH + H(+)</text>
        <dbReference type="Rhea" id="RHEA:23288"/>
        <dbReference type="ChEBI" id="CHEBI:15343"/>
        <dbReference type="ChEBI" id="CHEBI:15378"/>
        <dbReference type="ChEBI" id="CHEBI:57287"/>
        <dbReference type="ChEBI" id="CHEBI:57288"/>
        <dbReference type="ChEBI" id="CHEBI:57540"/>
        <dbReference type="ChEBI" id="CHEBI:57945"/>
        <dbReference type="EC" id="1.2.1.10"/>
    </reaction>
</comment>
<dbReference type="NCBIfam" id="TIGR03215">
    <property type="entry name" value="ac_ald_DH_ac"/>
    <property type="match status" value="1"/>
</dbReference>
<comment type="caution">
    <text evidence="3">Lacks conserved residue(s) required for the propagation of feature annotation.</text>
</comment>
<evidence type="ECO:0000256" key="3">
    <source>
        <dbReference type="HAMAP-Rule" id="MF_01657"/>
    </source>
</evidence>
<dbReference type="CDD" id="cd23933">
    <property type="entry name" value="ALDH_C"/>
    <property type="match status" value="1"/>
</dbReference>
<comment type="similarity">
    <text evidence="1 3">Belongs to the acetaldehyde dehydrogenase family.</text>
</comment>
<dbReference type="InterPro" id="IPR003361">
    <property type="entry name" value="Acetaldehyde_dehydrogenase"/>
</dbReference>
<proteinExistence type="inferred from homology"/>
<keyword evidence="3" id="KW-0058">Aromatic hydrocarbons catabolism</keyword>
<dbReference type="Gene3D" id="3.40.50.720">
    <property type="entry name" value="NAD(P)-binding Rossmann-like Domain"/>
    <property type="match status" value="1"/>
</dbReference>
<evidence type="ECO:0000256" key="1">
    <source>
        <dbReference type="ARBA" id="ARBA00009244"/>
    </source>
</evidence>
<dbReference type="NCBIfam" id="NF006157">
    <property type="entry name" value="PRK08300.1"/>
    <property type="match status" value="1"/>
</dbReference>
<feature type="active site" description="Acyl-thioester intermediate" evidence="3">
    <location>
        <position position="127"/>
    </location>
</feature>
<keyword evidence="6" id="KW-1185">Reference proteome</keyword>
<reference evidence="5" key="1">
    <citation type="submission" date="2020-07" db="EMBL/GenBank/DDBJ databases">
        <title>Genomic analysis of a strain of Sedimentibacter Hydroxybenzoicus DSM7310.</title>
        <authorList>
            <person name="Ma S."/>
        </authorList>
    </citation>
    <scope>NUCLEOTIDE SEQUENCE</scope>
    <source>
        <strain evidence="5">DSM 7310</strain>
    </source>
</reference>
<gene>
    <name evidence="5" type="ORF">HZF24_13000</name>
</gene>
<evidence type="ECO:0000313" key="6">
    <source>
        <dbReference type="Proteomes" id="UP000611629"/>
    </source>
</evidence>
<dbReference type="SMART" id="SM00859">
    <property type="entry name" value="Semialdhyde_dh"/>
    <property type="match status" value="1"/>
</dbReference>
<dbReference type="Pfam" id="PF09290">
    <property type="entry name" value="AcetDehyd-dimer"/>
    <property type="match status" value="1"/>
</dbReference>
<name>A0A974BKM7_SEDHY</name>
<dbReference type="RefSeq" id="WP_179238762.1">
    <property type="nucleotide sequence ID" value="NZ_JACBNQ010000016.1"/>
</dbReference>
<dbReference type="InterPro" id="IPR036291">
    <property type="entry name" value="NAD(P)-bd_dom_sf"/>
</dbReference>
<keyword evidence="2 3" id="KW-0520">NAD</keyword>
<keyword evidence="3 5" id="KW-0560">Oxidoreductase</keyword>
<dbReference type="InterPro" id="IPR015426">
    <property type="entry name" value="Acetylaldehyde_DH_C"/>
</dbReference>
<dbReference type="HAMAP" id="MF_01657">
    <property type="entry name" value="Ac_ald_DH_ac"/>
    <property type="match status" value="1"/>
</dbReference>
<dbReference type="EC" id="1.2.1.10" evidence="3"/>
<dbReference type="InterPro" id="IPR000534">
    <property type="entry name" value="Semialdehyde_DH_NAD-bd"/>
</dbReference>
<dbReference type="SUPFAM" id="SSF51735">
    <property type="entry name" value="NAD(P)-binding Rossmann-fold domains"/>
    <property type="match status" value="1"/>
</dbReference>
<dbReference type="GO" id="GO:0051287">
    <property type="term" value="F:NAD binding"/>
    <property type="evidence" value="ECO:0007669"/>
    <property type="project" value="UniProtKB-UniRule"/>
</dbReference>
<comment type="caution">
    <text evidence="5">The sequence shown here is derived from an EMBL/GenBank/DDBJ whole genome shotgun (WGS) entry which is preliminary data.</text>
</comment>
<organism evidence="5 6">
    <name type="scientific">Sedimentibacter hydroxybenzoicus DSM 7310</name>
    <dbReference type="NCBI Taxonomy" id="1123245"/>
    <lineage>
        <taxon>Bacteria</taxon>
        <taxon>Bacillati</taxon>
        <taxon>Bacillota</taxon>
        <taxon>Tissierellia</taxon>
        <taxon>Sedimentibacter</taxon>
    </lineage>
</organism>
<protein>
    <recommendedName>
        <fullName evidence="3">Acetaldehyde dehydrogenase</fullName>
        <ecNumber evidence="3">1.2.1.10</ecNumber>
    </recommendedName>
    <alternativeName>
        <fullName evidence="3">Acetaldehyde dehydrogenase [acetylating]</fullName>
    </alternativeName>
</protein>
<dbReference type="GO" id="GO:0008774">
    <property type="term" value="F:acetaldehyde dehydrogenase (acetylating) activity"/>
    <property type="evidence" value="ECO:0007669"/>
    <property type="project" value="UniProtKB-UniRule"/>
</dbReference>
<dbReference type="AlphaFoldDB" id="A0A974BKM7"/>
<accession>A0A974BKM7</accession>
<dbReference type="Proteomes" id="UP000611629">
    <property type="component" value="Unassembled WGS sequence"/>
</dbReference>
<dbReference type="Gene3D" id="3.30.360.10">
    <property type="entry name" value="Dihydrodipicolinate Reductase, domain 2"/>
    <property type="match status" value="1"/>
</dbReference>
<evidence type="ECO:0000256" key="2">
    <source>
        <dbReference type="ARBA" id="ARBA00023027"/>
    </source>
</evidence>
<feature type="domain" description="Semialdehyde dehydrogenase NAD-binding" evidence="4">
    <location>
        <begin position="5"/>
        <end position="118"/>
    </location>
</feature>
<feature type="binding site" evidence="3">
    <location>
        <begin position="158"/>
        <end position="166"/>
    </location>
    <ligand>
        <name>NAD(+)</name>
        <dbReference type="ChEBI" id="CHEBI:57540"/>
    </ligand>
</feature>
<dbReference type="SUPFAM" id="SSF55347">
    <property type="entry name" value="Glyceraldehyde-3-phosphate dehydrogenase-like, C-terminal domain"/>
    <property type="match status" value="1"/>
</dbReference>
<feature type="binding site" evidence="3">
    <location>
        <position position="268"/>
    </location>
    <ligand>
        <name>NAD(+)</name>
        <dbReference type="ChEBI" id="CHEBI:57540"/>
    </ligand>
</feature>
<evidence type="ECO:0000313" key="5">
    <source>
        <dbReference type="EMBL" id="NYB75059.1"/>
    </source>
</evidence>
<sequence length="290" mass="30839">MEKIKVGIIGPGNIGQDLIIKLGRSELLEVACVVSHRESENLAAVREMGIDASDGGVDYLVEKYKGTIDMVFDCTSAGGHLSAAPKLKEAGMFALDLTPAAVGPFCVPAVNLDENFLDLDNVNLVTCAGQATTPMVAAINNAVGVSYAEIVSSISSKSAGPGTRANIDEFTQTTKNALEKIGGADNAKVIIVLNPAEPPIYMRNTIYTKVKNPDMEKIQAAAFECLKTVQSYVPGYRFLLEPIIQDDIVTMMVEVEGLGDYLPVYSGNLDIITSAAVHIAEAKARKLMGV</sequence>
<dbReference type="PIRSF" id="PIRSF015689">
    <property type="entry name" value="Actaldh_dh_actl"/>
    <property type="match status" value="1"/>
</dbReference>
<evidence type="ECO:0000259" key="4">
    <source>
        <dbReference type="SMART" id="SM00859"/>
    </source>
</evidence>